<protein>
    <recommendedName>
        <fullName evidence="4">Pentatricopeptide repeat-containing protein, chloroplastic</fullName>
    </recommendedName>
</protein>
<evidence type="ECO:0000313" key="3">
    <source>
        <dbReference type="Proteomes" id="UP000604046"/>
    </source>
</evidence>
<dbReference type="Gene3D" id="1.25.40.10">
    <property type="entry name" value="Tetratricopeptide repeat domain"/>
    <property type="match status" value="2"/>
</dbReference>
<comment type="caution">
    <text evidence="2">The sequence shown here is derived from an EMBL/GenBank/DDBJ whole genome shotgun (WGS) entry which is preliminary data.</text>
</comment>
<dbReference type="Proteomes" id="UP000604046">
    <property type="component" value="Unassembled WGS sequence"/>
</dbReference>
<proteinExistence type="predicted"/>
<dbReference type="PANTHER" id="PTHR47447">
    <property type="entry name" value="OS03G0856100 PROTEIN"/>
    <property type="match status" value="1"/>
</dbReference>
<gene>
    <name evidence="2" type="ORF">SNAT2548_LOCUS22478</name>
</gene>
<dbReference type="AlphaFoldDB" id="A0A812QZV7"/>
<dbReference type="InterPro" id="IPR002885">
    <property type="entry name" value="PPR_rpt"/>
</dbReference>
<reference evidence="2" key="1">
    <citation type="submission" date="2021-02" db="EMBL/GenBank/DDBJ databases">
        <authorList>
            <person name="Dougan E. K."/>
            <person name="Rhodes N."/>
            <person name="Thang M."/>
            <person name="Chan C."/>
        </authorList>
    </citation>
    <scope>NUCLEOTIDE SEQUENCE</scope>
</reference>
<evidence type="ECO:0008006" key="4">
    <source>
        <dbReference type="Google" id="ProtNLM"/>
    </source>
</evidence>
<evidence type="ECO:0000313" key="2">
    <source>
        <dbReference type="EMBL" id="CAE7413286.1"/>
    </source>
</evidence>
<sequence length="635" mass="67405">MQSAQLLHKLETGQADIVDFTQHLSAKAKQVAWQAALQSVADLRQVGLLPDTIVFNVAGRACAGGTQRHRQAAPGSWTHALHLLHTELPMQRLEPDAVSFGTATSALRTGGRADEASRYLADLAAASLRPGLTSHNTVISAYAERGRWQDAIRQSELATESGLTSDEFTCTSVINACRQEPQAWLLSCCFLEQYVGIQASLGDEEWSEAVFNAALSSCGASGWAFALCTATRLKQRARRLGAASLATLVSTRGWAHALEELHGCTGRIGDFIGLVQALGRASEQGPSHAANLLRQLPEMRAHLHPALWGTALGACGQKGAWDLALVLLGDMSQRALQHDAECLASALDASDAAGTWGTALQLLDDLLEGAAAGTKPGGSEDLLCATGLSACAQSSWRLAPELLRQATKSGLRPSSLSWCAMLPPLDVDSWACALEVLAGVGEQSVPITSSLLGAVVNSLKPWSTEWRLASGLLQWATAWHVQTHVGCHNAATGLFASASAWAAAVQQLDNMHWSWCHLDRISVQASLAACLAGLRWRPALSVLSHGDISGQEVNIAAQVMAQAAQWFSALSLLRSARGRGLVPDTTSLPGLATAMQQAKPDTPLWQAGLAQLLDARSRRQVVGTDTYQAIIVSSF</sequence>
<keyword evidence="3" id="KW-1185">Reference proteome</keyword>
<name>A0A812QZV7_9DINO</name>
<organism evidence="2 3">
    <name type="scientific">Symbiodinium natans</name>
    <dbReference type="NCBI Taxonomy" id="878477"/>
    <lineage>
        <taxon>Eukaryota</taxon>
        <taxon>Sar</taxon>
        <taxon>Alveolata</taxon>
        <taxon>Dinophyceae</taxon>
        <taxon>Suessiales</taxon>
        <taxon>Symbiodiniaceae</taxon>
        <taxon>Symbiodinium</taxon>
    </lineage>
</organism>
<keyword evidence="1" id="KW-0677">Repeat</keyword>
<dbReference type="PANTHER" id="PTHR47447:SF17">
    <property type="entry name" value="OS12G0638900 PROTEIN"/>
    <property type="match status" value="1"/>
</dbReference>
<accession>A0A812QZV7</accession>
<dbReference type="Pfam" id="PF01535">
    <property type="entry name" value="PPR"/>
    <property type="match status" value="1"/>
</dbReference>
<dbReference type="EMBL" id="CAJNDS010002290">
    <property type="protein sequence ID" value="CAE7413286.1"/>
    <property type="molecule type" value="Genomic_DNA"/>
</dbReference>
<dbReference type="InterPro" id="IPR011990">
    <property type="entry name" value="TPR-like_helical_dom_sf"/>
</dbReference>
<evidence type="ECO:0000256" key="1">
    <source>
        <dbReference type="ARBA" id="ARBA00022737"/>
    </source>
</evidence>
<dbReference type="OrthoDB" id="10518697at2759"/>